<dbReference type="EMBL" id="CAXDID020000784">
    <property type="protein sequence ID" value="CAL6114012.1"/>
    <property type="molecule type" value="Genomic_DNA"/>
</dbReference>
<name>A0AA86U9X4_9EUKA</name>
<dbReference type="AlphaFoldDB" id="A0AA86U9X4"/>
<comment type="caution">
    <text evidence="1">The sequence shown here is derived from an EMBL/GenBank/DDBJ whole genome shotgun (WGS) entry which is preliminary data.</text>
</comment>
<sequence length="218" mass="25313">MHGVDFITKVVGEHIFPFKHYLLKGITLIIGTIEFQIKQKPLKFSKVSIIANKYDTYKLTVHTCTGFFTFHGFKQDYTILRDNLIREMYMKEFNSFLHQTVHQSDINQVKILKTQVNPHNLNGEYSYAEVKEDITVIEYKITPGQEKQCHINIDGEVYFELTCGLKKIDCGQLCLGYSELTEIKIELESDSDNCIKMTCRNENNLANLISNVYCRHVL</sequence>
<evidence type="ECO:0000313" key="1">
    <source>
        <dbReference type="EMBL" id="CAI9944426.1"/>
    </source>
</evidence>
<keyword evidence="3" id="KW-1185">Reference proteome</keyword>
<evidence type="ECO:0000313" key="3">
    <source>
        <dbReference type="Proteomes" id="UP001642409"/>
    </source>
</evidence>
<organism evidence="1">
    <name type="scientific">Hexamita inflata</name>
    <dbReference type="NCBI Taxonomy" id="28002"/>
    <lineage>
        <taxon>Eukaryota</taxon>
        <taxon>Metamonada</taxon>
        <taxon>Diplomonadida</taxon>
        <taxon>Hexamitidae</taxon>
        <taxon>Hexamitinae</taxon>
        <taxon>Hexamita</taxon>
    </lineage>
</organism>
<protein>
    <submittedName>
        <fullName evidence="2">Hypothetical_protein</fullName>
    </submittedName>
</protein>
<proteinExistence type="predicted"/>
<dbReference type="EMBL" id="CATOUU010000725">
    <property type="protein sequence ID" value="CAI9944426.1"/>
    <property type="molecule type" value="Genomic_DNA"/>
</dbReference>
<accession>A0AA86U9X4</accession>
<gene>
    <name evidence="1" type="ORF">HINF_LOCUS32071</name>
    <name evidence="2" type="ORF">HINF_LOCUS77776</name>
</gene>
<dbReference type="Proteomes" id="UP001642409">
    <property type="component" value="Unassembled WGS sequence"/>
</dbReference>
<reference evidence="2 3" key="2">
    <citation type="submission" date="2024-07" db="EMBL/GenBank/DDBJ databases">
        <authorList>
            <person name="Akdeniz Z."/>
        </authorList>
    </citation>
    <scope>NUCLEOTIDE SEQUENCE [LARGE SCALE GENOMIC DNA]</scope>
</reference>
<evidence type="ECO:0000313" key="2">
    <source>
        <dbReference type="EMBL" id="CAL6114012.1"/>
    </source>
</evidence>
<reference evidence="1" key="1">
    <citation type="submission" date="2023-06" db="EMBL/GenBank/DDBJ databases">
        <authorList>
            <person name="Kurt Z."/>
        </authorList>
    </citation>
    <scope>NUCLEOTIDE SEQUENCE</scope>
</reference>